<dbReference type="KEGG" id="qsa:O6P43_029612"/>
<name>A0AAD7L112_QUISA</name>
<comment type="caution">
    <text evidence="2">The sequence shown here is derived from an EMBL/GenBank/DDBJ whole genome shotgun (WGS) entry which is preliminary data.</text>
</comment>
<evidence type="ECO:0000259" key="1">
    <source>
        <dbReference type="PROSITE" id="PS50164"/>
    </source>
</evidence>
<sequence length="172" mass="19203">MMRVLSKTFRSIKASIPNPNLSKTSSPSPSIVQKSEAKSSLRLKSGSWCVYLILSTNAPIKTYVGVTTNFSRRLKQHNGELKGGAKASRAGRPWICACIVCGFTDRSEACEFESKWKYVSRKSPREKENDDSSKKMDDASLPLLRHRQAALNKVRGSLDSSHLEIIWDLNSL</sequence>
<evidence type="ECO:0000313" key="3">
    <source>
        <dbReference type="Proteomes" id="UP001163823"/>
    </source>
</evidence>
<accession>A0AAD7L112</accession>
<dbReference type="InterPro" id="IPR035901">
    <property type="entry name" value="GIY-YIG_endonuc_sf"/>
</dbReference>
<evidence type="ECO:0000313" key="2">
    <source>
        <dbReference type="EMBL" id="KAJ7949253.1"/>
    </source>
</evidence>
<dbReference type="AlphaFoldDB" id="A0AAD7L112"/>
<keyword evidence="3" id="KW-1185">Reference proteome</keyword>
<protein>
    <submittedName>
        <fullName evidence="2">Structure-specific endonuclease subunit slx1</fullName>
    </submittedName>
</protein>
<dbReference type="GO" id="GO:0004519">
    <property type="term" value="F:endonuclease activity"/>
    <property type="evidence" value="ECO:0007669"/>
    <property type="project" value="UniProtKB-KW"/>
</dbReference>
<feature type="domain" description="GIY-YIG" evidence="1">
    <location>
        <begin position="46"/>
        <end position="127"/>
    </location>
</feature>
<dbReference type="EMBL" id="JARAOO010000012">
    <property type="protein sequence ID" value="KAJ7949253.1"/>
    <property type="molecule type" value="Genomic_DNA"/>
</dbReference>
<keyword evidence="2" id="KW-0540">Nuclease</keyword>
<proteinExistence type="predicted"/>
<dbReference type="PANTHER" id="PTHR20208:SF13">
    <property type="entry name" value="STRUCTURE-SPECIFIC ENDONUCLEASE SUBUNIT SLX1"/>
    <property type="match status" value="1"/>
</dbReference>
<dbReference type="PROSITE" id="PS50164">
    <property type="entry name" value="GIY_YIG"/>
    <property type="match status" value="1"/>
</dbReference>
<reference evidence="2" key="1">
    <citation type="journal article" date="2023" name="Science">
        <title>Elucidation of the pathway for biosynthesis of saponin adjuvants from the soapbark tree.</title>
        <authorList>
            <person name="Reed J."/>
            <person name="Orme A."/>
            <person name="El-Demerdash A."/>
            <person name="Owen C."/>
            <person name="Martin L.B.B."/>
            <person name="Misra R.C."/>
            <person name="Kikuchi S."/>
            <person name="Rejzek M."/>
            <person name="Martin A.C."/>
            <person name="Harkess A."/>
            <person name="Leebens-Mack J."/>
            <person name="Louveau T."/>
            <person name="Stephenson M.J."/>
            <person name="Osbourn A."/>
        </authorList>
    </citation>
    <scope>NUCLEOTIDE SEQUENCE</scope>
    <source>
        <strain evidence="2">S10</strain>
    </source>
</reference>
<dbReference type="PANTHER" id="PTHR20208">
    <property type="entry name" value="STRUCTURE-SPECIFIC ENDONUCLEASE SUBUNIT SLX1"/>
    <property type="match status" value="1"/>
</dbReference>
<dbReference type="InterPro" id="IPR000305">
    <property type="entry name" value="GIY-YIG_endonuc"/>
</dbReference>
<keyword evidence="2" id="KW-0378">Hydrolase</keyword>
<dbReference type="SUPFAM" id="SSF82771">
    <property type="entry name" value="GIY-YIG endonuclease"/>
    <property type="match status" value="1"/>
</dbReference>
<dbReference type="Proteomes" id="UP001163823">
    <property type="component" value="Chromosome 12"/>
</dbReference>
<dbReference type="Gene3D" id="3.40.1440.10">
    <property type="entry name" value="GIY-YIG endonuclease"/>
    <property type="match status" value="1"/>
</dbReference>
<dbReference type="CDD" id="cd10455">
    <property type="entry name" value="GIY-YIG_SLX1"/>
    <property type="match status" value="1"/>
</dbReference>
<keyword evidence="2" id="KW-0255">Endonuclease</keyword>
<dbReference type="InterPro" id="IPR050381">
    <property type="entry name" value="SLX1_endonuclease"/>
</dbReference>
<organism evidence="2 3">
    <name type="scientific">Quillaja saponaria</name>
    <name type="common">Soap bark tree</name>
    <dbReference type="NCBI Taxonomy" id="32244"/>
    <lineage>
        <taxon>Eukaryota</taxon>
        <taxon>Viridiplantae</taxon>
        <taxon>Streptophyta</taxon>
        <taxon>Embryophyta</taxon>
        <taxon>Tracheophyta</taxon>
        <taxon>Spermatophyta</taxon>
        <taxon>Magnoliopsida</taxon>
        <taxon>eudicotyledons</taxon>
        <taxon>Gunneridae</taxon>
        <taxon>Pentapetalae</taxon>
        <taxon>rosids</taxon>
        <taxon>fabids</taxon>
        <taxon>Fabales</taxon>
        <taxon>Quillajaceae</taxon>
        <taxon>Quillaja</taxon>
    </lineage>
</organism>
<dbReference type="Pfam" id="PF01541">
    <property type="entry name" value="GIY-YIG"/>
    <property type="match status" value="1"/>
</dbReference>
<gene>
    <name evidence="2" type="ORF">O6P43_029612</name>
</gene>